<proteinExistence type="predicted"/>
<evidence type="ECO:0000256" key="2">
    <source>
        <dbReference type="ARBA" id="ARBA00022525"/>
    </source>
</evidence>
<accession>A0A668W2T4</accession>
<dbReference type="InterPro" id="IPR025615">
    <property type="entry name" value="TILa_dom"/>
</dbReference>
<evidence type="ECO:0000256" key="1">
    <source>
        <dbReference type="ARBA" id="ARBA00004613"/>
    </source>
</evidence>
<dbReference type="InterPro" id="IPR001846">
    <property type="entry name" value="VWF_type-D"/>
</dbReference>
<dbReference type="Ensembl" id="ENSOABT00000058660.2">
    <property type="protein sequence ID" value="ENSOABP00000057219.2"/>
    <property type="gene ID" value="ENSOABG00000025171.2"/>
</dbReference>
<protein>
    <recommendedName>
        <fullName evidence="4">VWFD domain-containing protein</fullName>
    </recommendedName>
</protein>
<feature type="domain" description="VWFD" evidence="4">
    <location>
        <begin position="98"/>
        <end position="169"/>
    </location>
</feature>
<keyword evidence="6" id="KW-1185">Reference proteome</keyword>
<dbReference type="GO" id="GO:0005576">
    <property type="term" value="C:extracellular region"/>
    <property type="evidence" value="ECO:0007669"/>
    <property type="project" value="UniProtKB-SubCell"/>
</dbReference>
<keyword evidence="2" id="KW-0964">Secreted</keyword>
<evidence type="ECO:0000313" key="6">
    <source>
        <dbReference type="Proteomes" id="UP000472276"/>
    </source>
</evidence>
<reference evidence="5" key="1">
    <citation type="submission" date="2025-08" db="UniProtKB">
        <authorList>
            <consortium name="Ensembl"/>
        </authorList>
    </citation>
    <scope>IDENTIFICATION</scope>
</reference>
<dbReference type="PROSITE" id="PS51233">
    <property type="entry name" value="VWFD"/>
    <property type="match status" value="1"/>
</dbReference>
<dbReference type="Pfam" id="PF12714">
    <property type="entry name" value="TILa"/>
    <property type="match status" value="1"/>
</dbReference>
<dbReference type="PANTHER" id="PTHR46698">
    <property type="entry name" value="CROSSVEINLESS 2"/>
    <property type="match status" value="1"/>
</dbReference>
<organism evidence="5 6">
    <name type="scientific">Oreochromis aureus</name>
    <name type="common">Israeli tilapia</name>
    <name type="synonym">Chromis aureus</name>
    <dbReference type="NCBI Taxonomy" id="47969"/>
    <lineage>
        <taxon>Eukaryota</taxon>
        <taxon>Metazoa</taxon>
        <taxon>Chordata</taxon>
        <taxon>Craniata</taxon>
        <taxon>Vertebrata</taxon>
        <taxon>Euteleostomi</taxon>
        <taxon>Actinopterygii</taxon>
        <taxon>Neopterygii</taxon>
        <taxon>Teleostei</taxon>
        <taxon>Neoteleostei</taxon>
        <taxon>Acanthomorphata</taxon>
        <taxon>Ovalentaria</taxon>
        <taxon>Cichlomorphae</taxon>
        <taxon>Cichliformes</taxon>
        <taxon>Cichlidae</taxon>
        <taxon>African cichlids</taxon>
        <taxon>Pseudocrenilabrinae</taxon>
        <taxon>Oreochromini</taxon>
        <taxon>Oreochromis</taxon>
    </lineage>
</organism>
<dbReference type="InterPro" id="IPR001007">
    <property type="entry name" value="VWF_dom"/>
</dbReference>
<dbReference type="InterPro" id="IPR052424">
    <property type="entry name" value="Kielin_Chordin-BMP_Reg"/>
</dbReference>
<dbReference type="Pfam" id="PF00094">
    <property type="entry name" value="VWD"/>
    <property type="match status" value="1"/>
</dbReference>
<evidence type="ECO:0000259" key="4">
    <source>
        <dbReference type="PROSITE" id="PS51233"/>
    </source>
</evidence>
<dbReference type="GO" id="GO:0030513">
    <property type="term" value="P:positive regulation of BMP signaling pathway"/>
    <property type="evidence" value="ECO:0007669"/>
    <property type="project" value="TreeGrafter"/>
</dbReference>
<dbReference type="Proteomes" id="UP000472276">
    <property type="component" value="Unassembled WGS sequence"/>
</dbReference>
<keyword evidence="3" id="KW-0732">Signal</keyword>
<name>A0A668W2T4_OREAU</name>
<evidence type="ECO:0000256" key="3">
    <source>
        <dbReference type="ARBA" id="ARBA00022729"/>
    </source>
</evidence>
<evidence type="ECO:0000313" key="5">
    <source>
        <dbReference type="Ensembl" id="ENSOABP00000057219.2"/>
    </source>
</evidence>
<reference evidence="5" key="2">
    <citation type="submission" date="2025-09" db="UniProtKB">
        <authorList>
            <consortium name="Ensembl"/>
        </authorList>
    </citation>
    <scope>IDENTIFICATION</scope>
</reference>
<comment type="subcellular location">
    <subcellularLocation>
        <location evidence="1">Secreted</location>
    </subcellularLocation>
</comment>
<dbReference type="SMART" id="SM00215">
    <property type="entry name" value="VWC_out"/>
    <property type="match status" value="1"/>
</dbReference>
<sequence length="169" mass="18560">MCTRTQYCLSLVNCKKLDDPTGFILNGDQCVPPTSCGCYHQGRYRESGEQFWDGEECQSLCTCNGTTGNVHCTPNSCGPQESCRVVEGEFGCHPNPHGTCSASGDPHYITFDRKAYDFQGTCRYVLVTLCNATDDLNQFSVEAKNEALNGLEKLPTDFLCISLLGGWSN</sequence>
<dbReference type="AlphaFoldDB" id="A0A668W2T4"/>
<dbReference type="PANTHER" id="PTHR46698:SF7">
    <property type="entry name" value="VWFD DOMAIN-CONTAINING PROTEIN"/>
    <property type="match status" value="1"/>
</dbReference>